<feature type="transmembrane region" description="Helical" evidence="1">
    <location>
        <begin position="113"/>
        <end position="134"/>
    </location>
</feature>
<sequence>MARAWGRRALITTVTLISAGNAAIFVAGGWIEDMPVLYTISLTLLATPIVFYLDHLRPPRRDAALVTTGAGSTRITYRRDLIVLRILGYAMWLPMLVGIPIAVGVALGRSESTGSGVAVGVLLGTGSVALALALTDQVRRALVPAVIELTPDGVRATLPNEDVEVAWQGLVEVRRAHDVNGRVLYLGCIPAGLHRRPRKRFFRNTFRSVGIRPPLASVTVPLVGLPIDPDALGAALMSYARDPGARQRIGTIGSVRDLTAAASGSPVHRQATTGVSRP</sequence>
<dbReference type="AlphaFoldDB" id="A0A2A9D5X2"/>
<keyword evidence="1" id="KW-0812">Transmembrane</keyword>
<protein>
    <submittedName>
        <fullName evidence="2">Uncharacterized protein</fullName>
    </submittedName>
</protein>
<comment type="caution">
    <text evidence="2">The sequence shown here is derived from an EMBL/GenBank/DDBJ whole genome shotgun (WGS) entry which is preliminary data.</text>
</comment>
<gene>
    <name evidence="2" type="ORF">ATL40_2863</name>
</gene>
<feature type="transmembrane region" description="Helical" evidence="1">
    <location>
        <begin position="9"/>
        <end position="30"/>
    </location>
</feature>
<reference evidence="2 3" key="1">
    <citation type="submission" date="2017-10" db="EMBL/GenBank/DDBJ databases">
        <title>Sequencing the genomes of 1000 actinobacteria strains.</title>
        <authorList>
            <person name="Klenk H.-P."/>
        </authorList>
    </citation>
    <scope>NUCLEOTIDE SEQUENCE [LARGE SCALE GENOMIC DNA]</scope>
    <source>
        <strain evidence="2 3">DSM 21801</strain>
    </source>
</reference>
<evidence type="ECO:0000313" key="3">
    <source>
        <dbReference type="Proteomes" id="UP000224915"/>
    </source>
</evidence>
<feature type="transmembrane region" description="Helical" evidence="1">
    <location>
        <begin position="36"/>
        <end position="53"/>
    </location>
</feature>
<organism evidence="2 3">
    <name type="scientific">Serinibacter salmoneus</name>
    <dbReference type="NCBI Taxonomy" id="556530"/>
    <lineage>
        <taxon>Bacteria</taxon>
        <taxon>Bacillati</taxon>
        <taxon>Actinomycetota</taxon>
        <taxon>Actinomycetes</taxon>
        <taxon>Micrococcales</taxon>
        <taxon>Beutenbergiaceae</taxon>
        <taxon>Serinibacter</taxon>
    </lineage>
</organism>
<keyword evidence="1" id="KW-1133">Transmembrane helix</keyword>
<dbReference type="EMBL" id="PDJD01000001">
    <property type="protein sequence ID" value="PFG21240.1"/>
    <property type="molecule type" value="Genomic_DNA"/>
</dbReference>
<name>A0A2A9D5X2_9MICO</name>
<dbReference type="Proteomes" id="UP000224915">
    <property type="component" value="Unassembled WGS sequence"/>
</dbReference>
<proteinExistence type="predicted"/>
<evidence type="ECO:0000313" key="2">
    <source>
        <dbReference type="EMBL" id="PFG21240.1"/>
    </source>
</evidence>
<keyword evidence="1" id="KW-0472">Membrane</keyword>
<keyword evidence="3" id="KW-1185">Reference proteome</keyword>
<accession>A0A2A9D5X2</accession>
<evidence type="ECO:0000256" key="1">
    <source>
        <dbReference type="SAM" id="Phobius"/>
    </source>
</evidence>
<dbReference type="RefSeq" id="WP_098470102.1">
    <property type="nucleotide sequence ID" value="NZ_PDJD01000001.1"/>
</dbReference>
<feature type="transmembrane region" description="Helical" evidence="1">
    <location>
        <begin position="82"/>
        <end position="107"/>
    </location>
</feature>